<gene>
    <name evidence="4" type="ORF">K450DRAFT_247188</name>
</gene>
<feature type="domain" description="Pseudouridine synthase RsuA/RluA-like" evidence="3">
    <location>
        <begin position="193"/>
        <end position="338"/>
    </location>
</feature>
<evidence type="ECO:0000256" key="2">
    <source>
        <dbReference type="RuleBase" id="RU362028"/>
    </source>
</evidence>
<dbReference type="PANTHER" id="PTHR21600:SF40">
    <property type="entry name" value="PSEUDOURIDYLATE SYNTHASE RPUSD2"/>
    <property type="match status" value="1"/>
</dbReference>
<evidence type="ECO:0000259" key="3">
    <source>
        <dbReference type="Pfam" id="PF00849"/>
    </source>
</evidence>
<dbReference type="PROSITE" id="PS01129">
    <property type="entry name" value="PSI_RLU"/>
    <property type="match status" value="1"/>
</dbReference>
<evidence type="ECO:0000313" key="4">
    <source>
        <dbReference type="EMBL" id="KAI8578498.1"/>
    </source>
</evidence>
<dbReference type="GeneID" id="75915370"/>
<dbReference type="InterPro" id="IPR006145">
    <property type="entry name" value="PsdUridine_synth_RsuA/RluA"/>
</dbReference>
<dbReference type="RefSeq" id="XP_051443502.1">
    <property type="nucleotide sequence ID" value="XM_051590025.1"/>
</dbReference>
<dbReference type="Proteomes" id="UP001206595">
    <property type="component" value="Unassembled WGS sequence"/>
</dbReference>
<evidence type="ECO:0000256" key="1">
    <source>
        <dbReference type="PIRSR" id="PIRSR606225-1"/>
    </source>
</evidence>
<comment type="caution">
    <text evidence="4">The sequence shown here is derived from an EMBL/GenBank/DDBJ whole genome shotgun (WGS) entry which is preliminary data.</text>
</comment>
<keyword evidence="2" id="KW-0413">Isomerase</keyword>
<dbReference type="InterPro" id="IPR006224">
    <property type="entry name" value="PsdUridine_synth_RluA-like_CS"/>
</dbReference>
<dbReference type="Gene3D" id="3.30.2350.10">
    <property type="entry name" value="Pseudouridine synthase"/>
    <property type="match status" value="1"/>
</dbReference>
<organism evidence="4 5">
    <name type="scientific">Umbelopsis ramanniana AG</name>
    <dbReference type="NCBI Taxonomy" id="1314678"/>
    <lineage>
        <taxon>Eukaryota</taxon>
        <taxon>Fungi</taxon>
        <taxon>Fungi incertae sedis</taxon>
        <taxon>Mucoromycota</taxon>
        <taxon>Mucoromycotina</taxon>
        <taxon>Umbelopsidomycetes</taxon>
        <taxon>Umbelopsidales</taxon>
        <taxon>Umbelopsidaceae</taxon>
        <taxon>Umbelopsis</taxon>
    </lineage>
</organism>
<dbReference type="EC" id="5.4.99.-" evidence="2"/>
<sequence>MRRRRCSDKSEYGLVRENRHRLEPQDVIADFGIPAFLAFVNFSLLQMEANADQNIHLQTKRKSEQEMEPRIKKQYKKQIKTIDIHSTDDLNDVEFYFEKGLRKVRPYYYKYQAFAKGRWMGRSLLEVFSTEFRDQTQVYYEYAISKGLITINGEKCSPDTIIKSQDVIGHQIHRHEPPVTDQNIKIIARTDGYIVIDKPGSIPVHPSGRYRHNTVIHILQKEHQIPKLYPINRLDRLTSGLMLIATSPQKAQEFERQMSTRTIRKEYVCKVIGEFPEGRIECNEPIKTVSFKLGLNCVHEDGKESRTVFERQSYNGKTSIVRCYPFTGRTHQIRVHLQYLGYPIANDPLYSSPLVWGDLLGKGKHNPDDINDVVDKMTKASSYDDGEWNYPETKKDEKSKDMIACPVCSILSPPDFTQDELCIWLHAIKYSTDDWSYETDYPSWAKDDI</sequence>
<dbReference type="CDD" id="cd02557">
    <property type="entry name" value="PseudoU_synth_ScRIB2"/>
    <property type="match status" value="1"/>
</dbReference>
<dbReference type="InterPro" id="IPR020103">
    <property type="entry name" value="PsdUridine_synth_cat_dom_sf"/>
</dbReference>
<dbReference type="AlphaFoldDB" id="A0AAD5E7F3"/>
<dbReference type="NCBIfam" id="TIGR00005">
    <property type="entry name" value="rluA_subfam"/>
    <property type="match status" value="1"/>
</dbReference>
<dbReference type="PANTHER" id="PTHR21600">
    <property type="entry name" value="MITOCHONDRIAL RNA PSEUDOURIDINE SYNTHASE"/>
    <property type="match status" value="1"/>
</dbReference>
<dbReference type="InterPro" id="IPR006225">
    <property type="entry name" value="PsdUridine_synth_RluC/D"/>
</dbReference>
<keyword evidence="5" id="KW-1185">Reference proteome</keyword>
<comment type="similarity">
    <text evidence="2">Belongs to the pseudouridine synthase RluA family.</text>
</comment>
<protein>
    <recommendedName>
        <fullName evidence="2">Pseudouridine synthase</fullName>
        <ecNumber evidence="2">5.4.99.-</ecNumber>
    </recommendedName>
</protein>
<comment type="function">
    <text evidence="2">Responsible for synthesis of pseudouridine from uracil.</text>
</comment>
<evidence type="ECO:0000313" key="5">
    <source>
        <dbReference type="Proteomes" id="UP001206595"/>
    </source>
</evidence>
<dbReference type="EMBL" id="MU620929">
    <property type="protein sequence ID" value="KAI8578498.1"/>
    <property type="molecule type" value="Genomic_DNA"/>
</dbReference>
<dbReference type="SUPFAM" id="SSF55120">
    <property type="entry name" value="Pseudouridine synthase"/>
    <property type="match status" value="1"/>
</dbReference>
<name>A0AAD5E7F3_UMBRA</name>
<dbReference type="InterPro" id="IPR050188">
    <property type="entry name" value="RluA_PseudoU_synthase"/>
</dbReference>
<dbReference type="GO" id="GO:0009982">
    <property type="term" value="F:pseudouridine synthase activity"/>
    <property type="evidence" value="ECO:0007669"/>
    <property type="project" value="InterPro"/>
</dbReference>
<proteinExistence type="inferred from homology"/>
<reference evidence="4" key="2">
    <citation type="journal article" date="2022" name="Proc. Natl. Acad. Sci. U.S.A.">
        <title>Diploid-dominant life cycles characterize the early evolution of Fungi.</title>
        <authorList>
            <person name="Amses K.R."/>
            <person name="Simmons D.R."/>
            <person name="Longcore J.E."/>
            <person name="Mondo S.J."/>
            <person name="Seto K."/>
            <person name="Jeronimo G.H."/>
            <person name="Bonds A.E."/>
            <person name="Quandt C.A."/>
            <person name="Davis W.J."/>
            <person name="Chang Y."/>
            <person name="Federici B.A."/>
            <person name="Kuo A."/>
            <person name="LaButti K."/>
            <person name="Pangilinan J."/>
            <person name="Andreopoulos W."/>
            <person name="Tritt A."/>
            <person name="Riley R."/>
            <person name="Hundley H."/>
            <person name="Johnson J."/>
            <person name="Lipzen A."/>
            <person name="Barry K."/>
            <person name="Lang B.F."/>
            <person name="Cuomo C.A."/>
            <person name="Buchler N.E."/>
            <person name="Grigoriev I.V."/>
            <person name="Spatafora J.W."/>
            <person name="Stajich J.E."/>
            <person name="James T.Y."/>
        </authorList>
    </citation>
    <scope>NUCLEOTIDE SEQUENCE</scope>
    <source>
        <strain evidence="4">AG</strain>
    </source>
</reference>
<dbReference type="GO" id="GO:0003723">
    <property type="term" value="F:RNA binding"/>
    <property type="evidence" value="ECO:0007669"/>
    <property type="project" value="InterPro"/>
</dbReference>
<dbReference type="Pfam" id="PF00849">
    <property type="entry name" value="PseudoU_synth_2"/>
    <property type="match status" value="1"/>
</dbReference>
<reference evidence="4" key="1">
    <citation type="submission" date="2021-06" db="EMBL/GenBank/DDBJ databases">
        <authorList>
            <consortium name="DOE Joint Genome Institute"/>
            <person name="Mondo S.J."/>
            <person name="Amses K.R."/>
            <person name="Simmons D.R."/>
            <person name="Longcore J.E."/>
            <person name="Seto K."/>
            <person name="Alves G.H."/>
            <person name="Bonds A.E."/>
            <person name="Quandt C.A."/>
            <person name="Davis W.J."/>
            <person name="Chang Y."/>
            <person name="Letcher P.M."/>
            <person name="Powell M.J."/>
            <person name="Kuo A."/>
            <person name="Labutti K."/>
            <person name="Pangilinan J."/>
            <person name="Andreopoulos W."/>
            <person name="Tritt A."/>
            <person name="Riley R."/>
            <person name="Hundley H."/>
            <person name="Johnson J."/>
            <person name="Lipzen A."/>
            <person name="Barry K."/>
            <person name="Berbee M.L."/>
            <person name="Buchler N.E."/>
            <person name="Grigoriev I.V."/>
            <person name="Spatafora J.W."/>
            <person name="Stajich J.E."/>
            <person name="James T.Y."/>
        </authorList>
    </citation>
    <scope>NUCLEOTIDE SEQUENCE</scope>
    <source>
        <strain evidence="4">AG</strain>
    </source>
</reference>
<comment type="catalytic activity">
    <reaction evidence="2">
        <text>a uridine in RNA = a pseudouridine in RNA</text>
        <dbReference type="Rhea" id="RHEA:48348"/>
        <dbReference type="Rhea" id="RHEA-COMP:12068"/>
        <dbReference type="Rhea" id="RHEA-COMP:12069"/>
        <dbReference type="ChEBI" id="CHEBI:65314"/>
        <dbReference type="ChEBI" id="CHEBI:65315"/>
    </reaction>
</comment>
<dbReference type="GO" id="GO:0000455">
    <property type="term" value="P:enzyme-directed rRNA pseudouridine synthesis"/>
    <property type="evidence" value="ECO:0007669"/>
    <property type="project" value="TreeGrafter"/>
</dbReference>
<accession>A0AAD5E7F3</accession>
<feature type="active site" evidence="1">
    <location>
        <position position="235"/>
    </location>
</feature>